<dbReference type="EMBL" id="QTKU01000004">
    <property type="protein sequence ID" value="MBS8261603.1"/>
    <property type="molecule type" value="Genomic_DNA"/>
</dbReference>
<evidence type="ECO:0000313" key="1">
    <source>
        <dbReference type="EMBL" id="MBS8261603.1"/>
    </source>
</evidence>
<name>A0A944CGR1_9HYPH</name>
<sequence length="277" mass="29941">MQTLQDRRARFMALHQETRAFLMPNPFDKGTTQILEGLRFDALATTSAGYAFSRGLKDAEGLITRDMALSHAAEIVAATTLPVNGDLENGFGDTPDEVAETVRGAIEAGLSGCSIEDFSTDPVAPFYSQELAVERIRAAVDIKKRLAPDFVLTARSEAPIADPEHLEMTIKRLNAFAEAGADCLYAPELVKHDDIEEVLGRITKPLNILAGRQHFNLTRKELADMGVARLSIGSGLARIAYGAFTAAAEDMKDSGTFGCFDRAVGLSDFDPFLKGQG</sequence>
<dbReference type="RefSeq" id="WP_213217005.1">
    <property type="nucleotide sequence ID" value="NZ_QTKU01000004.1"/>
</dbReference>
<comment type="caution">
    <text evidence="1">The sequence shown here is derived from an EMBL/GenBank/DDBJ whole genome shotgun (WGS) entry which is preliminary data.</text>
</comment>
<dbReference type="SUPFAM" id="SSF51621">
    <property type="entry name" value="Phosphoenolpyruvate/pyruvate domain"/>
    <property type="match status" value="1"/>
</dbReference>
<dbReference type="InterPro" id="IPR039556">
    <property type="entry name" value="ICL/PEPM"/>
</dbReference>
<dbReference type="InterPro" id="IPR040442">
    <property type="entry name" value="Pyrv_kinase-like_dom_sf"/>
</dbReference>
<dbReference type="GO" id="GO:0016829">
    <property type="term" value="F:lyase activity"/>
    <property type="evidence" value="ECO:0007669"/>
    <property type="project" value="UniProtKB-KW"/>
</dbReference>
<proteinExistence type="predicted"/>
<dbReference type="PANTHER" id="PTHR42905">
    <property type="entry name" value="PHOSPHOENOLPYRUVATE CARBOXYLASE"/>
    <property type="match status" value="1"/>
</dbReference>
<dbReference type="InterPro" id="IPR015813">
    <property type="entry name" value="Pyrv/PenolPyrv_kinase-like_dom"/>
</dbReference>
<dbReference type="AlphaFoldDB" id="A0A944CGR1"/>
<accession>A0A944CGR1</accession>
<protein>
    <submittedName>
        <fullName evidence="1">Isocitrate lyase/phosphoenolpyruvate mutase family protein</fullName>
    </submittedName>
</protein>
<dbReference type="Gene3D" id="3.20.20.60">
    <property type="entry name" value="Phosphoenolpyruvate-binding domains"/>
    <property type="match status" value="1"/>
</dbReference>
<reference evidence="1" key="1">
    <citation type="submission" date="2018-08" db="EMBL/GenBank/DDBJ databases">
        <authorList>
            <person name="Jin W."/>
            <person name="Wang H."/>
            <person name="Yang Y."/>
            <person name="Li M."/>
            <person name="Liu J."/>
        </authorList>
    </citation>
    <scope>NUCLEOTIDE SEQUENCE</scope>
    <source>
        <strain evidence="1">AESS21</strain>
    </source>
</reference>
<keyword evidence="1" id="KW-0456">Lyase</keyword>
<reference evidence="1" key="2">
    <citation type="journal article" date="2021" name="Microorganisms">
        <title>Bacterial Dimethylsulfoniopropionate Biosynthesis in the East China Sea.</title>
        <authorList>
            <person name="Liu J."/>
            <person name="Zhang Y."/>
            <person name="Liu J."/>
            <person name="Zhong H."/>
            <person name="Williams B.T."/>
            <person name="Zheng Y."/>
            <person name="Curson A.R.J."/>
            <person name="Sun C."/>
            <person name="Sun H."/>
            <person name="Song D."/>
            <person name="Wagner Mackenzie B."/>
            <person name="Bermejo Martinez A."/>
            <person name="Todd J.D."/>
            <person name="Zhang X.H."/>
        </authorList>
    </citation>
    <scope>NUCLEOTIDE SEQUENCE</scope>
    <source>
        <strain evidence="1">AESS21</strain>
    </source>
</reference>
<gene>
    <name evidence="1" type="ORF">DYI23_15360</name>
</gene>
<dbReference type="Proteomes" id="UP000705379">
    <property type="component" value="Unassembled WGS sequence"/>
</dbReference>
<dbReference type="Gene3D" id="6.10.250.2750">
    <property type="match status" value="1"/>
</dbReference>
<organism evidence="1 2">
    <name type="scientific">Roseibium polysiphoniae</name>
    <dbReference type="NCBI Taxonomy" id="2571221"/>
    <lineage>
        <taxon>Bacteria</taxon>
        <taxon>Pseudomonadati</taxon>
        <taxon>Pseudomonadota</taxon>
        <taxon>Alphaproteobacteria</taxon>
        <taxon>Hyphomicrobiales</taxon>
        <taxon>Stappiaceae</taxon>
        <taxon>Roseibium</taxon>
    </lineage>
</organism>
<evidence type="ECO:0000313" key="2">
    <source>
        <dbReference type="Proteomes" id="UP000705379"/>
    </source>
</evidence>
<dbReference type="CDD" id="cd00377">
    <property type="entry name" value="ICL_PEPM"/>
    <property type="match status" value="1"/>
</dbReference>
<dbReference type="PANTHER" id="PTHR42905:SF16">
    <property type="entry name" value="CARBOXYPHOSPHONOENOLPYRUVATE PHOSPHONOMUTASE-LIKE PROTEIN (AFU_ORTHOLOGUE AFUA_5G07230)"/>
    <property type="match status" value="1"/>
</dbReference>
<dbReference type="Pfam" id="PF13714">
    <property type="entry name" value="PEP_mutase"/>
    <property type="match status" value="1"/>
</dbReference>